<keyword evidence="2" id="KW-1185">Reference proteome</keyword>
<name>A0ABY8ETM9_MALFU</name>
<dbReference type="Proteomes" id="UP000818624">
    <property type="component" value="Chromosome 2"/>
</dbReference>
<protein>
    <submittedName>
        <fullName evidence="1">Uncharacterized protein</fullName>
    </submittedName>
</protein>
<reference evidence="1 2" key="1">
    <citation type="journal article" date="2020" name="Elife">
        <title>Loss of centromere function drives karyotype evolution in closely related Malassezia species.</title>
        <authorList>
            <person name="Sankaranarayanan S.R."/>
            <person name="Ianiri G."/>
            <person name="Coelho M.A."/>
            <person name="Reza M.H."/>
            <person name="Thimmappa B.C."/>
            <person name="Ganguly P."/>
            <person name="Vadnala R.N."/>
            <person name="Sun S."/>
            <person name="Siddharthan R."/>
            <person name="Tellgren-Roth C."/>
            <person name="Dawson T.L."/>
            <person name="Heitman J."/>
            <person name="Sanyal K."/>
        </authorList>
    </citation>
    <scope>NUCLEOTIDE SEQUENCE [LARGE SCALE GENOMIC DNA]</scope>
    <source>
        <strain evidence="1">CBS14141</strain>
    </source>
</reference>
<accession>A0ABY8ETM9</accession>
<evidence type="ECO:0000313" key="2">
    <source>
        <dbReference type="Proteomes" id="UP000818624"/>
    </source>
</evidence>
<organism evidence="1 2">
    <name type="scientific">Malassezia furfur</name>
    <name type="common">Pityriasis versicolor infection agent</name>
    <name type="synonym">Pityrosporum furfur</name>
    <dbReference type="NCBI Taxonomy" id="55194"/>
    <lineage>
        <taxon>Eukaryota</taxon>
        <taxon>Fungi</taxon>
        <taxon>Dikarya</taxon>
        <taxon>Basidiomycota</taxon>
        <taxon>Ustilaginomycotina</taxon>
        <taxon>Malasseziomycetes</taxon>
        <taxon>Malasseziales</taxon>
        <taxon>Malasseziaceae</taxon>
        <taxon>Malassezia</taxon>
    </lineage>
</organism>
<gene>
    <name evidence="1" type="ORF">GLX27_002295</name>
</gene>
<dbReference type="Gene3D" id="2.60.120.200">
    <property type="match status" value="1"/>
</dbReference>
<evidence type="ECO:0000313" key="1">
    <source>
        <dbReference type="EMBL" id="WFD47643.1"/>
    </source>
</evidence>
<dbReference type="EMBL" id="CP046235">
    <property type="protein sequence ID" value="WFD47643.1"/>
    <property type="molecule type" value="Genomic_DNA"/>
</dbReference>
<sequence length="88" mass="9653">MVRDTTVGGRGIGVWFWPASLNASSIPVEVVSATKQAPGFIDMEDAMQRWGRPQAFFGADTGNGTSCPMNELFSKHEIVLDTTYERTI</sequence>
<proteinExistence type="predicted"/>